<dbReference type="EMBL" id="BT024252">
    <property type="protein sequence ID" value="ABC86314.1"/>
    <property type="molecule type" value="mRNA"/>
</dbReference>
<dbReference type="PANTHER" id="PTHR46009">
    <property type="entry name" value="VACUOLAR PROTEIN SORTING-ASSOCIATED PROTEIN VTA1 HOMOLOG"/>
    <property type="match status" value="1"/>
</dbReference>
<comment type="subcellular location">
    <subcellularLocation>
        <location evidence="1">Endomembrane system</location>
    </subcellularLocation>
</comment>
<sequence length="358" mass="39519">MEFPPCPPSLKSIQHFLKLAQEHDTRDVVIAYWARLYALQVGLKASTQTGEETKLLLGIMDWLEQMKKQYAENEAITNEVAAQAHIENYALKLFLYADKQDREENFGKNVVKAFYSSGVLYDILQTFGELSEEALHNRKYAKWKAAYIHNCLKNGETPIPGPLPDDDDEAELEGENANASADTSPEDAAGAAAPAPYQPEPDSQPPAPSSPTTSGVVPPTAEEVLNNPNKLPSPPVDEEKPGGFVPYVPTAQPNPATAATIYQPIVPVAGVQITPDQLDSFAGQQTNQVGRGANHSRPNDYRPEVLQVRRQCPQLRRRQDSHREPAEGPEAAEHRVRVGRTHPHSHVFRNRFLGTVIA</sequence>
<reference evidence="5" key="1">
    <citation type="submission" date="2006-01" db="EMBL/GenBank/DDBJ databases">
        <authorList>
            <person name="Stapleton M."/>
            <person name="Carlson J."/>
            <person name="Chavez C."/>
            <person name="Frise E."/>
            <person name="George R."/>
            <person name="Pacleb J."/>
            <person name="Park S."/>
            <person name="Wan K."/>
            <person name="Yu C."/>
            <person name="Celniker S."/>
        </authorList>
    </citation>
    <scope>NUCLEOTIDE SEQUENCE</scope>
</reference>
<protein>
    <submittedName>
        <fullName evidence="5">IP15869p</fullName>
    </submittedName>
</protein>
<keyword evidence="2" id="KW-0472">Membrane</keyword>
<dbReference type="InterPro" id="IPR023175">
    <property type="entry name" value="Vta1/CALS_N_sf"/>
</dbReference>
<feature type="region of interest" description="Disordered" evidence="3">
    <location>
        <begin position="156"/>
        <end position="245"/>
    </location>
</feature>
<feature type="compositionally biased region" description="Acidic residues" evidence="3">
    <location>
        <begin position="164"/>
        <end position="174"/>
    </location>
</feature>
<dbReference type="Pfam" id="PF04652">
    <property type="entry name" value="Vta1"/>
    <property type="match status" value="1"/>
</dbReference>
<dbReference type="GO" id="GO:0032511">
    <property type="term" value="P:late endosome to vacuole transport via multivesicular body sorting pathway"/>
    <property type="evidence" value="ECO:0007669"/>
    <property type="project" value="InterPro"/>
</dbReference>
<evidence type="ECO:0000259" key="4">
    <source>
        <dbReference type="Pfam" id="PF04652"/>
    </source>
</evidence>
<proteinExistence type="evidence at transcript level"/>
<dbReference type="VEuPathDB" id="VectorBase:FBgn0035251"/>
<dbReference type="AlphaFoldDB" id="Q29QY8"/>
<evidence type="ECO:0000313" key="5">
    <source>
        <dbReference type="EMBL" id="ABC86314.1"/>
    </source>
</evidence>
<evidence type="ECO:0000256" key="2">
    <source>
        <dbReference type="ARBA" id="ARBA00023136"/>
    </source>
</evidence>
<dbReference type="Gene3D" id="1.25.40.270">
    <property type="entry name" value="Vacuolar protein sorting-associated protein vta1"/>
    <property type="match status" value="1"/>
</dbReference>
<feature type="compositionally biased region" description="Pro residues" evidence="3">
    <location>
        <begin position="196"/>
        <end position="209"/>
    </location>
</feature>
<feature type="domain" description="Vta1/callose synthase N-terminal" evidence="4">
    <location>
        <begin position="12"/>
        <end position="154"/>
    </location>
</feature>
<feature type="compositionally biased region" description="Low complexity" evidence="3">
    <location>
        <begin position="210"/>
        <end position="219"/>
    </location>
</feature>
<accession>Q29QY8</accession>
<feature type="region of interest" description="Disordered" evidence="3">
    <location>
        <begin position="314"/>
        <end position="343"/>
    </location>
</feature>
<evidence type="ECO:0000256" key="3">
    <source>
        <dbReference type="SAM" id="MobiDB-lite"/>
    </source>
</evidence>
<dbReference type="GO" id="GO:0012505">
    <property type="term" value="C:endomembrane system"/>
    <property type="evidence" value="ECO:0007669"/>
    <property type="project" value="UniProtKB-SubCell"/>
</dbReference>
<evidence type="ECO:0000256" key="1">
    <source>
        <dbReference type="ARBA" id="ARBA00004308"/>
    </source>
</evidence>
<feature type="compositionally biased region" description="Basic and acidic residues" evidence="3">
    <location>
        <begin position="317"/>
        <end position="336"/>
    </location>
</feature>
<dbReference type="PANTHER" id="PTHR46009:SF1">
    <property type="entry name" value="VACUOLAR PROTEIN SORTING-ASSOCIATED PROTEIN VTA1 HOMOLOG"/>
    <property type="match status" value="1"/>
</dbReference>
<name>Q29QY8_DROME</name>
<organism evidence="5">
    <name type="scientific">Drosophila melanogaster</name>
    <name type="common">Fruit fly</name>
    <dbReference type="NCBI Taxonomy" id="7227"/>
    <lineage>
        <taxon>Eukaryota</taxon>
        <taxon>Metazoa</taxon>
        <taxon>Ecdysozoa</taxon>
        <taxon>Arthropoda</taxon>
        <taxon>Hexapoda</taxon>
        <taxon>Insecta</taxon>
        <taxon>Pterygota</taxon>
        <taxon>Neoptera</taxon>
        <taxon>Endopterygota</taxon>
        <taxon>Diptera</taxon>
        <taxon>Brachycera</taxon>
        <taxon>Muscomorpha</taxon>
        <taxon>Ephydroidea</taxon>
        <taxon>Drosophilidae</taxon>
        <taxon>Drosophila</taxon>
        <taxon>Sophophora</taxon>
    </lineage>
</organism>
<dbReference type="PeptideAtlas" id="Q29QY8"/>
<feature type="compositionally biased region" description="Low complexity" evidence="3">
    <location>
        <begin position="175"/>
        <end position="195"/>
    </location>
</feature>
<dbReference type="OrthoDB" id="391137at2759"/>
<dbReference type="FunFam" id="1.25.40.270:FF:000001">
    <property type="entry name" value="vacuolar protein sorting-associated protein VTA1 homolog"/>
    <property type="match status" value="1"/>
</dbReference>
<dbReference type="InterPro" id="IPR044538">
    <property type="entry name" value="Vta1-like"/>
</dbReference>
<dbReference type="InterPro" id="IPR039431">
    <property type="entry name" value="Vta1/CALS_N"/>
</dbReference>
<dbReference type="ExpressionAtlas" id="Q29QY8">
    <property type="expression patterns" value="baseline and differential"/>
</dbReference>